<dbReference type="SUPFAM" id="SSF103506">
    <property type="entry name" value="Mitochondrial carrier"/>
    <property type="match status" value="1"/>
</dbReference>
<dbReference type="Gene3D" id="1.50.40.10">
    <property type="entry name" value="Mitochondrial carrier domain"/>
    <property type="match status" value="1"/>
</dbReference>
<evidence type="ECO:0000313" key="13">
    <source>
        <dbReference type="Proteomes" id="UP000467700"/>
    </source>
</evidence>
<evidence type="ECO:0000256" key="4">
    <source>
        <dbReference type="ARBA" id="ARBA00022692"/>
    </source>
</evidence>
<dbReference type="GO" id="GO:0022857">
    <property type="term" value="F:transmembrane transporter activity"/>
    <property type="evidence" value="ECO:0007669"/>
    <property type="project" value="TreeGrafter"/>
</dbReference>
<evidence type="ECO:0000256" key="1">
    <source>
        <dbReference type="ARBA" id="ARBA00004225"/>
    </source>
</evidence>
<dbReference type="EMBL" id="CACVBS010000047">
    <property type="protein sequence ID" value="CAA7265214.1"/>
    <property type="molecule type" value="Genomic_DNA"/>
</dbReference>
<reference evidence="12 13" key="1">
    <citation type="submission" date="2020-01" db="EMBL/GenBank/DDBJ databases">
        <authorList>
            <person name="Gupta K D."/>
        </authorList>
    </citation>
    <scope>NUCLEOTIDE SEQUENCE [LARGE SCALE GENOMIC DNA]</scope>
</reference>
<evidence type="ECO:0000256" key="3">
    <source>
        <dbReference type="ARBA" id="ARBA00022448"/>
    </source>
</evidence>
<keyword evidence="5" id="KW-0677">Repeat</keyword>
<dbReference type="InterPro" id="IPR050567">
    <property type="entry name" value="Mitochondrial_Carrier"/>
</dbReference>
<dbReference type="InterPro" id="IPR002067">
    <property type="entry name" value="MCP"/>
</dbReference>
<keyword evidence="3 10" id="KW-0813">Transport</keyword>
<dbReference type="PROSITE" id="PS50920">
    <property type="entry name" value="SOLCAR"/>
    <property type="match status" value="3"/>
</dbReference>
<evidence type="ECO:0000256" key="2">
    <source>
        <dbReference type="ARBA" id="ARBA00006375"/>
    </source>
</evidence>
<keyword evidence="6 11" id="KW-1133">Transmembrane helix</keyword>
<evidence type="ECO:0008006" key="14">
    <source>
        <dbReference type="Google" id="ProtNLM"/>
    </source>
</evidence>
<name>A0A8S0VWK4_CYCAE</name>
<comment type="similarity">
    <text evidence="2 10">Belongs to the mitochondrial carrier (TC 2.A.29) family.</text>
</comment>
<feature type="repeat" description="Solcar" evidence="9">
    <location>
        <begin position="11"/>
        <end position="97"/>
    </location>
</feature>
<dbReference type="PRINTS" id="PR00926">
    <property type="entry name" value="MITOCARRIER"/>
</dbReference>
<keyword evidence="7" id="KW-0496">Mitochondrion</keyword>
<evidence type="ECO:0000256" key="9">
    <source>
        <dbReference type="PROSITE-ProRule" id="PRU00282"/>
    </source>
</evidence>
<comment type="caution">
    <text evidence="12">The sequence shown here is derived from an EMBL/GenBank/DDBJ whole genome shotgun (WGS) entry which is preliminary data.</text>
</comment>
<dbReference type="InterPro" id="IPR018108">
    <property type="entry name" value="MCP_transmembrane"/>
</dbReference>
<dbReference type="AlphaFoldDB" id="A0A8S0VWK4"/>
<dbReference type="InterPro" id="IPR023395">
    <property type="entry name" value="MCP_dom_sf"/>
</dbReference>
<evidence type="ECO:0000256" key="5">
    <source>
        <dbReference type="ARBA" id="ARBA00022737"/>
    </source>
</evidence>
<dbReference type="OrthoDB" id="14252at2759"/>
<evidence type="ECO:0000256" key="11">
    <source>
        <dbReference type="SAM" id="Phobius"/>
    </source>
</evidence>
<dbReference type="GO" id="GO:0031966">
    <property type="term" value="C:mitochondrial membrane"/>
    <property type="evidence" value="ECO:0007669"/>
    <property type="project" value="UniProtKB-SubCell"/>
</dbReference>
<protein>
    <recommendedName>
        <fullName evidence="14">Carnitine/acyl carnitine carrier</fullName>
    </recommendedName>
</protein>
<keyword evidence="4 9" id="KW-0812">Transmembrane</keyword>
<dbReference type="PANTHER" id="PTHR45624">
    <property type="entry name" value="MITOCHONDRIAL BASIC AMINO ACIDS TRANSPORTER-RELATED"/>
    <property type="match status" value="1"/>
</dbReference>
<organism evidence="12 13">
    <name type="scientific">Cyclocybe aegerita</name>
    <name type="common">Black poplar mushroom</name>
    <name type="synonym">Agrocybe aegerita</name>
    <dbReference type="NCBI Taxonomy" id="1973307"/>
    <lineage>
        <taxon>Eukaryota</taxon>
        <taxon>Fungi</taxon>
        <taxon>Dikarya</taxon>
        <taxon>Basidiomycota</taxon>
        <taxon>Agaricomycotina</taxon>
        <taxon>Agaricomycetes</taxon>
        <taxon>Agaricomycetidae</taxon>
        <taxon>Agaricales</taxon>
        <taxon>Agaricineae</taxon>
        <taxon>Bolbitiaceae</taxon>
        <taxon>Cyclocybe</taxon>
    </lineage>
</organism>
<evidence type="ECO:0000256" key="10">
    <source>
        <dbReference type="RuleBase" id="RU000488"/>
    </source>
</evidence>
<evidence type="ECO:0000256" key="7">
    <source>
        <dbReference type="ARBA" id="ARBA00023128"/>
    </source>
</evidence>
<evidence type="ECO:0000313" key="12">
    <source>
        <dbReference type="EMBL" id="CAA7265214.1"/>
    </source>
</evidence>
<feature type="repeat" description="Solcar" evidence="9">
    <location>
        <begin position="106"/>
        <end position="188"/>
    </location>
</feature>
<proteinExistence type="inferred from homology"/>
<dbReference type="Proteomes" id="UP000467700">
    <property type="component" value="Unassembled WGS sequence"/>
</dbReference>
<comment type="subcellular location">
    <subcellularLocation>
        <location evidence="1">Mitochondrion membrane</location>
        <topology evidence="1">Multi-pass membrane protein</topology>
    </subcellularLocation>
</comment>
<dbReference type="PANTHER" id="PTHR45624:SF10">
    <property type="entry name" value="SLC (SOLUTE CARRIER) HOMOLOG"/>
    <property type="match status" value="1"/>
</dbReference>
<feature type="repeat" description="Solcar" evidence="9">
    <location>
        <begin position="212"/>
        <end position="334"/>
    </location>
</feature>
<sequence length="336" mass="36165">MANDSVQEVALNPTVDFVAGTIAGMASLVVGFPFDTVKVRFQNPSVSGRYHSTLHAIFTIIREERFIGLFKGITSPLATVALMNGLVFASYRFFMKLQLPHADAVPTITQIALAGAGSGIVSSIVTTPTELIKIRQQSLLTRTTARQVALHIFQEGGVPGLYRGLTVTALRDCGYGAYFAAYEATCRYFASPVRVPDSSNIYTQVETEMTKLSWSAMLIAGGVAGVAGWLATFPLDVVKTRVQGTQPILMPASPASTALHLPSASTALLACQKADSAAIPMRDVNPYRTTWSTITYSYRNEGIKVFFKGLSPTLLRAIPVNMVTFATFEAVVHALS</sequence>
<dbReference type="Pfam" id="PF00153">
    <property type="entry name" value="Mito_carr"/>
    <property type="match status" value="4"/>
</dbReference>
<keyword evidence="8 9" id="KW-0472">Membrane</keyword>
<gene>
    <name evidence="12" type="ORF">AAE3_LOCUS7399</name>
</gene>
<accession>A0A8S0VWK4</accession>
<keyword evidence="13" id="KW-1185">Reference proteome</keyword>
<evidence type="ECO:0000256" key="8">
    <source>
        <dbReference type="ARBA" id="ARBA00023136"/>
    </source>
</evidence>
<feature type="transmembrane region" description="Helical" evidence="11">
    <location>
        <begin position="212"/>
        <end position="231"/>
    </location>
</feature>
<evidence type="ECO:0000256" key="6">
    <source>
        <dbReference type="ARBA" id="ARBA00022989"/>
    </source>
</evidence>